<gene>
    <name evidence="5" type="ORF">HKI87_07g46280</name>
</gene>
<dbReference type="CDD" id="cd22929">
    <property type="entry name" value="HFD_POLE4-like"/>
    <property type="match status" value="1"/>
</dbReference>
<reference evidence="5 6" key="1">
    <citation type="submission" date="2024-03" db="EMBL/GenBank/DDBJ databases">
        <title>Complete genome sequence of the green alga Chloropicon roscoffensis RCC1871.</title>
        <authorList>
            <person name="Lemieux C."/>
            <person name="Pombert J.-F."/>
            <person name="Otis C."/>
            <person name="Turmel M."/>
        </authorList>
    </citation>
    <scope>NUCLEOTIDE SEQUENCE [LARGE SCALE GENOMIC DNA]</scope>
    <source>
        <strain evidence="5 6">RCC1871</strain>
    </source>
</reference>
<dbReference type="SUPFAM" id="SSF47113">
    <property type="entry name" value="Histone-fold"/>
    <property type="match status" value="1"/>
</dbReference>
<feature type="region of interest" description="Disordered" evidence="3">
    <location>
        <begin position="59"/>
        <end position="96"/>
    </location>
</feature>
<dbReference type="InterPro" id="IPR009071">
    <property type="entry name" value="HMG_box_dom"/>
</dbReference>
<proteinExistence type="predicted"/>
<feature type="domain" description="HMG box" evidence="4">
    <location>
        <begin position="1"/>
        <end position="78"/>
    </location>
</feature>
<dbReference type="Pfam" id="PF00808">
    <property type="entry name" value="CBFD_NFYB_HMF"/>
    <property type="match status" value="1"/>
</dbReference>
<feature type="compositionally biased region" description="Basic and acidic residues" evidence="3">
    <location>
        <begin position="59"/>
        <end position="77"/>
    </location>
</feature>
<protein>
    <submittedName>
        <fullName evidence="5">HMG box domain-containing protein</fullName>
    </submittedName>
</protein>
<dbReference type="GO" id="GO:0003677">
    <property type="term" value="F:DNA binding"/>
    <property type="evidence" value="ECO:0007669"/>
    <property type="project" value="UniProtKB-UniRule"/>
</dbReference>
<dbReference type="GO" id="GO:0046982">
    <property type="term" value="F:protein heterodimerization activity"/>
    <property type="evidence" value="ECO:0007669"/>
    <property type="project" value="InterPro"/>
</dbReference>
<keyword evidence="1 2" id="KW-0238">DNA-binding</keyword>
<evidence type="ECO:0000259" key="4">
    <source>
        <dbReference type="PROSITE" id="PS50118"/>
    </source>
</evidence>
<feature type="DNA-binding region" description="HMG box" evidence="2">
    <location>
        <begin position="1"/>
        <end position="78"/>
    </location>
</feature>
<dbReference type="SUPFAM" id="SSF47095">
    <property type="entry name" value="HMG-box"/>
    <property type="match status" value="1"/>
</dbReference>
<dbReference type="Gene3D" id="1.10.20.10">
    <property type="entry name" value="Histone, subunit A"/>
    <property type="match status" value="1"/>
</dbReference>
<evidence type="ECO:0000313" key="5">
    <source>
        <dbReference type="EMBL" id="WZN63083.1"/>
    </source>
</evidence>
<dbReference type="InterPro" id="IPR003958">
    <property type="entry name" value="CBFA_NFYB_domain"/>
</dbReference>
<dbReference type="Gene3D" id="1.10.30.10">
    <property type="entry name" value="High mobility group box domain"/>
    <property type="match status" value="1"/>
</dbReference>
<dbReference type="PANTHER" id="PTHR48112:SF22">
    <property type="entry name" value="MITOCHONDRIAL TRANSCRIPTION FACTOR A, ISOFORM B"/>
    <property type="match status" value="1"/>
</dbReference>
<evidence type="ECO:0000256" key="1">
    <source>
        <dbReference type="ARBA" id="ARBA00023125"/>
    </source>
</evidence>
<dbReference type="InterPro" id="IPR050342">
    <property type="entry name" value="HMGB"/>
</dbReference>
<name>A0AAX4PA67_9CHLO</name>
<dbReference type="GO" id="GO:0005634">
    <property type="term" value="C:nucleus"/>
    <property type="evidence" value="ECO:0007669"/>
    <property type="project" value="UniProtKB-UniRule"/>
</dbReference>
<evidence type="ECO:0000313" key="6">
    <source>
        <dbReference type="Proteomes" id="UP001472866"/>
    </source>
</evidence>
<dbReference type="CDD" id="cd00084">
    <property type="entry name" value="HMG-box_SF"/>
    <property type="match status" value="1"/>
</dbReference>
<dbReference type="InterPro" id="IPR009072">
    <property type="entry name" value="Histone-fold"/>
</dbReference>
<dbReference type="SMART" id="SM00398">
    <property type="entry name" value="HMG"/>
    <property type="match status" value="1"/>
</dbReference>
<dbReference type="PROSITE" id="PS50118">
    <property type="entry name" value="HMG_BOX_2"/>
    <property type="match status" value="1"/>
</dbReference>
<evidence type="ECO:0000256" key="2">
    <source>
        <dbReference type="PROSITE-ProRule" id="PRU00267"/>
    </source>
</evidence>
<organism evidence="5 6">
    <name type="scientific">Chloropicon roscoffensis</name>
    <dbReference type="NCBI Taxonomy" id="1461544"/>
    <lineage>
        <taxon>Eukaryota</taxon>
        <taxon>Viridiplantae</taxon>
        <taxon>Chlorophyta</taxon>
        <taxon>Chloropicophyceae</taxon>
        <taxon>Chloropicales</taxon>
        <taxon>Chloropicaceae</taxon>
        <taxon>Chloropicon</taxon>
    </lineage>
</organism>
<keyword evidence="2" id="KW-0539">Nucleus</keyword>
<dbReference type="PANTHER" id="PTHR48112">
    <property type="entry name" value="HIGH MOBILITY GROUP PROTEIN DSP1"/>
    <property type="match status" value="1"/>
</dbReference>
<dbReference type="Proteomes" id="UP001472866">
    <property type="component" value="Chromosome 07"/>
</dbReference>
<dbReference type="EMBL" id="CP151507">
    <property type="protein sequence ID" value="WZN63083.1"/>
    <property type="molecule type" value="Genomic_DNA"/>
</dbReference>
<accession>A0AAX4PA67</accession>
<keyword evidence="6" id="KW-1185">Reference proteome</keyword>
<dbReference type="AlphaFoldDB" id="A0AAX4PA67"/>
<sequence length="225" mass="24157">MPGRVSAYLTFANANRNAVRDELLLAQGADGTGKIGIAQLGKELGSRWRQLSEEEKEVFKAQAREENERRAKEKAEAGAEADAPDATTSVAPTKPPGLPTAVVKRLVLSDPDLKRISAPALNMVIATAEHFIRLMTERSRDVAVTSGKKTIKLQDVLAVAREGGWRMEAILDHLKEVAPHIEQQEAKPAAGGEKADEKAVAVAAQETGAKTAPAVRRITDFFGSS</sequence>
<dbReference type="InterPro" id="IPR036910">
    <property type="entry name" value="HMG_box_dom_sf"/>
</dbReference>
<dbReference type="Pfam" id="PF09011">
    <property type="entry name" value="HMG_box_2"/>
    <property type="match status" value="1"/>
</dbReference>
<evidence type="ECO:0000256" key="3">
    <source>
        <dbReference type="SAM" id="MobiDB-lite"/>
    </source>
</evidence>